<organism evidence="1 2">
    <name type="scientific">Agrobacterium genomosp. 2 str. CFBP 5494</name>
    <dbReference type="NCBI Taxonomy" id="1183436"/>
    <lineage>
        <taxon>Bacteria</taxon>
        <taxon>Pseudomonadati</taxon>
        <taxon>Pseudomonadota</taxon>
        <taxon>Alphaproteobacteria</taxon>
        <taxon>Hyphomicrobiales</taxon>
        <taxon>Rhizobiaceae</taxon>
        <taxon>Rhizobium/Agrobacterium group</taxon>
        <taxon>Agrobacterium</taxon>
        <taxon>Agrobacterium tumefaciens complex</taxon>
    </lineage>
</organism>
<dbReference type="AlphaFoldDB" id="A0A9W5AXM0"/>
<evidence type="ECO:0008006" key="3">
    <source>
        <dbReference type="Google" id="ProtNLM"/>
    </source>
</evidence>
<protein>
    <recommendedName>
        <fullName evidence="3">Phage tail tube protein, GTA-gp10</fullName>
    </recommendedName>
</protein>
<gene>
    <name evidence="1" type="ORF">AGR2A_Cc100237</name>
</gene>
<dbReference type="Pfam" id="PF11836">
    <property type="entry name" value="Phage_TAC_11"/>
    <property type="match status" value="1"/>
</dbReference>
<name>A0A9W5AXM0_9HYPH</name>
<accession>A0A9W5AXM0</accession>
<sequence>MDNALRNEIEITLAGEKRIMRASFSAILAIEKALGKSMTAIINQVAAGDISITDSALIIYHGLVGNKDTRLSFEQVGDAILEAGMGAVSIPVVEFVSRSLNGVTVGKPEGAAAPQ</sequence>
<comment type="caution">
    <text evidence="1">The sequence shown here is derived from an EMBL/GenBank/DDBJ whole genome shotgun (WGS) entry which is preliminary data.</text>
</comment>
<proteinExistence type="predicted"/>
<dbReference type="EMBL" id="FBVY01000002">
    <property type="protein sequence ID" value="CUW85716.1"/>
    <property type="molecule type" value="Genomic_DNA"/>
</dbReference>
<dbReference type="RefSeq" id="WP_080822601.1">
    <property type="nucleotide sequence ID" value="NZ_LT009718.1"/>
</dbReference>
<dbReference type="Proteomes" id="UP000191933">
    <property type="component" value="Unassembled WGS sequence"/>
</dbReference>
<dbReference type="InterPro" id="IPR021791">
    <property type="entry name" value="Phage_TAC_11"/>
</dbReference>
<reference evidence="1 2" key="1">
    <citation type="submission" date="2016-01" db="EMBL/GenBank/DDBJ databases">
        <authorList>
            <person name="Regsiter A."/>
            <person name="william w."/>
        </authorList>
    </citation>
    <scope>NUCLEOTIDE SEQUENCE [LARGE SCALE GENOMIC DNA]</scope>
    <source>
        <strain evidence="1 2">CFBP 5494</strain>
    </source>
</reference>
<keyword evidence="2" id="KW-1185">Reference proteome</keyword>
<evidence type="ECO:0000313" key="1">
    <source>
        <dbReference type="EMBL" id="CUW85716.1"/>
    </source>
</evidence>
<evidence type="ECO:0000313" key="2">
    <source>
        <dbReference type="Proteomes" id="UP000191933"/>
    </source>
</evidence>